<keyword evidence="2" id="KW-1185">Reference proteome</keyword>
<sequence length="226" mass="24355">MTTPKYIDKLTWGLAPLQPEQARIALRYSAGKAAKGTVQETAETLQETFDNLVALAGRGFLGARGLEAVVEAPAPDLLEVRLNADPLPLDLIVIALRLAISANDNSPEDFQRLLGALDGDMETALQVYGGMNFEEEVTGIELSVEEQTLPGFFHCPMRTGMRQVFLQTPDIRGWKYSPGSASRPRNGAIATSATASFTSPIRAGSRVPSGRTALPTWSRIGHCSIT</sequence>
<evidence type="ECO:0000313" key="1">
    <source>
        <dbReference type="EMBL" id="GLK65833.1"/>
    </source>
</evidence>
<name>A0AAD3RUN2_9RHOB</name>
<gene>
    <name evidence="1" type="ORF">GCM10017635_33100</name>
</gene>
<comment type="caution">
    <text evidence="1">The sequence shown here is derived from an EMBL/GenBank/DDBJ whole genome shotgun (WGS) entry which is preliminary data.</text>
</comment>
<reference evidence="1" key="2">
    <citation type="submission" date="2023-01" db="EMBL/GenBank/DDBJ databases">
        <authorList>
            <person name="Sun Q."/>
            <person name="Evtushenko L."/>
        </authorList>
    </citation>
    <scope>NUCLEOTIDE SEQUENCE</scope>
    <source>
        <strain evidence="1">VKM B-2222</strain>
    </source>
</reference>
<reference evidence="1" key="1">
    <citation type="journal article" date="2014" name="Int. J. Syst. Evol. Microbiol.">
        <title>Complete genome sequence of Corynebacterium casei LMG S-19264T (=DSM 44701T), isolated from a smear-ripened cheese.</title>
        <authorList>
            <consortium name="US DOE Joint Genome Institute (JGI-PGF)"/>
            <person name="Walter F."/>
            <person name="Albersmeier A."/>
            <person name="Kalinowski J."/>
            <person name="Ruckert C."/>
        </authorList>
    </citation>
    <scope>NUCLEOTIDE SEQUENCE</scope>
    <source>
        <strain evidence="1">VKM B-2222</strain>
    </source>
</reference>
<accession>A0AAD3RUN2</accession>
<protein>
    <submittedName>
        <fullName evidence="1">Uncharacterized protein</fullName>
    </submittedName>
</protein>
<dbReference type="Proteomes" id="UP001143349">
    <property type="component" value="Unassembled WGS sequence"/>
</dbReference>
<evidence type="ECO:0000313" key="2">
    <source>
        <dbReference type="Proteomes" id="UP001143349"/>
    </source>
</evidence>
<dbReference type="EMBL" id="BSFH01000096">
    <property type="protein sequence ID" value="GLK65833.1"/>
    <property type="molecule type" value="Genomic_DNA"/>
</dbReference>
<dbReference type="RefSeq" id="WP_271180237.1">
    <property type="nucleotide sequence ID" value="NZ_BSFH01000096.1"/>
</dbReference>
<proteinExistence type="predicted"/>
<dbReference type="AlphaFoldDB" id="A0AAD3RUN2"/>
<organism evidence="1 2">
    <name type="scientific">Paracoccus kondratievae</name>
    <dbReference type="NCBI Taxonomy" id="135740"/>
    <lineage>
        <taxon>Bacteria</taxon>
        <taxon>Pseudomonadati</taxon>
        <taxon>Pseudomonadota</taxon>
        <taxon>Alphaproteobacteria</taxon>
        <taxon>Rhodobacterales</taxon>
        <taxon>Paracoccaceae</taxon>
        <taxon>Paracoccus</taxon>
    </lineage>
</organism>